<protein>
    <submittedName>
        <fullName evidence="2">Amidohydrolase</fullName>
    </submittedName>
</protein>
<dbReference type="Gene3D" id="2.30.40.10">
    <property type="entry name" value="Urease, subunit C, domain 1"/>
    <property type="match status" value="1"/>
</dbReference>
<evidence type="ECO:0000313" key="3">
    <source>
        <dbReference type="Proteomes" id="UP000235598"/>
    </source>
</evidence>
<dbReference type="EMBL" id="PNHK01000004">
    <property type="protein sequence ID" value="PMD04657.1"/>
    <property type="molecule type" value="Genomic_DNA"/>
</dbReference>
<dbReference type="PANTHER" id="PTHR22642:SF2">
    <property type="entry name" value="PROTEIN LONG AFTER FAR-RED 3"/>
    <property type="match status" value="1"/>
</dbReference>
<evidence type="ECO:0000313" key="2">
    <source>
        <dbReference type="EMBL" id="PMD04657.1"/>
    </source>
</evidence>
<dbReference type="SUPFAM" id="SSF51338">
    <property type="entry name" value="Composite domain of metallo-dependent hydrolases"/>
    <property type="match status" value="1"/>
</dbReference>
<feature type="domain" description="Amidohydrolase 3" evidence="1">
    <location>
        <begin position="47"/>
        <end position="548"/>
    </location>
</feature>
<dbReference type="AlphaFoldDB" id="A0A2N6VKP7"/>
<dbReference type="InterPro" id="IPR013108">
    <property type="entry name" value="Amidohydro_3"/>
</dbReference>
<dbReference type="RefSeq" id="WP_102239303.1">
    <property type="nucleotide sequence ID" value="NZ_PNHK01000004.1"/>
</dbReference>
<reference evidence="2 3" key="1">
    <citation type="submission" date="2017-09" db="EMBL/GenBank/DDBJ databases">
        <title>Bacterial strain isolated from the female urinary microbiota.</title>
        <authorList>
            <person name="Thomas-White K."/>
            <person name="Kumar N."/>
            <person name="Forster S."/>
            <person name="Putonti C."/>
            <person name="Lawley T."/>
            <person name="Wolfe A.J."/>
        </authorList>
    </citation>
    <scope>NUCLEOTIDE SEQUENCE [LARGE SCALE GENOMIC DNA]</scope>
    <source>
        <strain evidence="2 3">UMB1301</strain>
    </source>
</reference>
<organism evidence="2 3">
    <name type="scientific">Brevibacterium paucivorans</name>
    <dbReference type="NCBI Taxonomy" id="170994"/>
    <lineage>
        <taxon>Bacteria</taxon>
        <taxon>Bacillati</taxon>
        <taxon>Actinomycetota</taxon>
        <taxon>Actinomycetes</taxon>
        <taxon>Micrococcales</taxon>
        <taxon>Brevibacteriaceae</taxon>
        <taxon>Brevibacterium</taxon>
    </lineage>
</organism>
<dbReference type="GO" id="GO:0016810">
    <property type="term" value="F:hydrolase activity, acting on carbon-nitrogen (but not peptide) bonds"/>
    <property type="evidence" value="ECO:0007669"/>
    <property type="project" value="InterPro"/>
</dbReference>
<dbReference type="InterPro" id="IPR011059">
    <property type="entry name" value="Metal-dep_hydrolase_composite"/>
</dbReference>
<dbReference type="SUPFAM" id="SSF51556">
    <property type="entry name" value="Metallo-dependent hydrolases"/>
    <property type="match status" value="1"/>
</dbReference>
<dbReference type="InterPro" id="IPR032466">
    <property type="entry name" value="Metal_Hydrolase"/>
</dbReference>
<comment type="caution">
    <text evidence="2">The sequence shown here is derived from an EMBL/GenBank/DDBJ whole genome shotgun (WGS) entry which is preliminary data.</text>
</comment>
<dbReference type="CDD" id="cd01300">
    <property type="entry name" value="YtcJ_like"/>
    <property type="match status" value="1"/>
</dbReference>
<evidence type="ECO:0000259" key="1">
    <source>
        <dbReference type="Pfam" id="PF07969"/>
    </source>
</evidence>
<dbReference type="Gene3D" id="3.10.310.70">
    <property type="match status" value="1"/>
</dbReference>
<dbReference type="Gene3D" id="3.20.20.140">
    <property type="entry name" value="Metal-dependent hydrolases"/>
    <property type="match status" value="1"/>
</dbReference>
<dbReference type="PANTHER" id="PTHR22642">
    <property type="entry name" value="IMIDAZOLONEPROPIONASE"/>
    <property type="match status" value="1"/>
</dbReference>
<accession>A0A2N6VKP7</accession>
<dbReference type="OrthoDB" id="3238066at2"/>
<sequence length="552" mass="60129">MTQLFVNANIHTFDPANPHATAILTDGETITAVGDVEDLKANTSGVETVDLGGDTVIPGFVDAHLHALAHAESLAELNISKTTSLPEAVEAIRAFAAILPHGQWVTGGRWDYSKWGLRHQPDRSLLDVALPDRPVALWSIDFHTLWCNGAALRAAGIDRNTPDPRGGKIVRDEHGEPTGILREDAATLVERVIPHLPEDTLGELMRNAQKQWLQEGLTGLHDIDGEFSKRAWSQLRASGDLNMRVVKYLRLDEYDWAKDTGWTTGSGDDWYRHGGLKLFSDGALGSRSSYMSSPYPAEGELYETGSDAGQNYGMQITTEQVLVEQMRDAYAHGIVPIVHAIGDQANHHVLNAFEQTQADRQAAEARLGHPLRARIEHAQFVQPRDVARFAELDVIASMQPRHCISDLHLLNALRPDPNLAAYAWTALLDAGAHVAFGSDGPVEPTTPFAAIYAAMTRADIAGDPTTTFQAQNRMGAYQAIRCHTAGPAFASGMETRAGALKPGMNADFIAINHDPLSVTEFGDEAALFEHATAIRDTVVNTTVVGGRTQFRR</sequence>
<keyword evidence="2" id="KW-0378">Hydrolase</keyword>
<gene>
    <name evidence="2" type="ORF">CJ199_09800</name>
</gene>
<dbReference type="Pfam" id="PF07969">
    <property type="entry name" value="Amidohydro_3"/>
    <property type="match status" value="1"/>
</dbReference>
<name>A0A2N6VKP7_9MICO</name>
<dbReference type="Proteomes" id="UP000235598">
    <property type="component" value="Unassembled WGS sequence"/>
</dbReference>
<dbReference type="InterPro" id="IPR033932">
    <property type="entry name" value="YtcJ-like"/>
</dbReference>
<proteinExistence type="predicted"/>